<dbReference type="AlphaFoldDB" id="G4QE78"/>
<dbReference type="InterPro" id="IPR036398">
    <property type="entry name" value="CA_dom_sf"/>
</dbReference>
<dbReference type="STRING" id="1085623.GNIT_3258"/>
<feature type="chain" id="PRO_5003467351" description="Cadmium carbonic anhydrase" evidence="1">
    <location>
        <begin position="33"/>
        <end position="292"/>
    </location>
</feature>
<evidence type="ECO:0000256" key="1">
    <source>
        <dbReference type="SAM" id="SignalP"/>
    </source>
</evidence>
<evidence type="ECO:0008006" key="4">
    <source>
        <dbReference type="Google" id="ProtNLM"/>
    </source>
</evidence>
<reference evidence="2 3" key="1">
    <citation type="journal article" date="2011" name="J. Bacteriol.">
        <title>Complete genome sequence of seawater bacterium Glaciecola nitratireducens FR1064T.</title>
        <authorList>
            <person name="Bian F."/>
            <person name="Qin Q.L."/>
            <person name="Xie B.B."/>
            <person name="Shu Y.L."/>
            <person name="Zhang X.Y."/>
            <person name="Yu Y."/>
            <person name="Chen B."/>
            <person name="Chen X.L."/>
            <person name="Zhou B.C."/>
            <person name="Zhang Y.Z."/>
        </authorList>
    </citation>
    <scope>NUCLEOTIDE SEQUENCE [LARGE SCALE GENOMIC DNA]</scope>
    <source>
        <strain evidence="3">JCM 12485 / KCTC 12276 / FR1064</strain>
    </source>
</reference>
<gene>
    <name evidence="2" type="ordered locus">GNIT_3258</name>
</gene>
<organism evidence="2 3">
    <name type="scientific">Glaciecola nitratireducens (strain JCM 12485 / KCTC 12276 / FR1064)</name>
    <dbReference type="NCBI Taxonomy" id="1085623"/>
    <lineage>
        <taxon>Bacteria</taxon>
        <taxon>Pseudomonadati</taxon>
        <taxon>Pseudomonadota</taxon>
        <taxon>Gammaproteobacteria</taxon>
        <taxon>Alteromonadales</taxon>
        <taxon>Alteromonadaceae</taxon>
        <taxon>Brumicola</taxon>
    </lineage>
</organism>
<dbReference type="SUPFAM" id="SSF51069">
    <property type="entry name" value="Carbonic anhydrase"/>
    <property type="match status" value="1"/>
</dbReference>
<keyword evidence="1" id="KW-0732">Signal</keyword>
<dbReference type="HOGENOM" id="CLU_993078_0_0_6"/>
<feature type="signal peptide" evidence="1">
    <location>
        <begin position="1"/>
        <end position="32"/>
    </location>
</feature>
<dbReference type="EMBL" id="CP003060">
    <property type="protein sequence ID" value="AEP31352.1"/>
    <property type="molecule type" value="Genomic_DNA"/>
</dbReference>
<dbReference type="Proteomes" id="UP000009282">
    <property type="component" value="Chromosome"/>
</dbReference>
<dbReference type="RefSeq" id="WP_014110223.1">
    <property type="nucleotide sequence ID" value="NC_016041.1"/>
</dbReference>
<dbReference type="OrthoDB" id="8902034at2"/>
<accession>G4QE78</accession>
<dbReference type="InterPro" id="IPR018883">
    <property type="entry name" value="Delta_CA"/>
</dbReference>
<evidence type="ECO:0000313" key="3">
    <source>
        <dbReference type="Proteomes" id="UP000009282"/>
    </source>
</evidence>
<name>G4QE78_GLANF</name>
<proteinExistence type="predicted"/>
<sequence>MKTNNIKRMTVRTTAVAIAVSTLMLSTVAANAQSVADSFVAAQDDALEKNTNGKGYGPQSPRDIDQDYGTNLRNFGIAPNRSDLNLCNIHFHKNAEHKGGEFTTFAGNGDGKGKNTGYKYNGKLSAAQMKPVSSQICAAKGDPLQSGDTLEVHFVYSSADVKPGPTLGACLADSTMNPGLRVEGQVIVLANDENAMEFDDLAEIEQVNGYYQAPNVPTNMGVPVQYLGSTTGPSYNEKASPLQVTWSVRPEVAVVDINSVGEWCNDNVFNEDHAHGVRNLVKNPKLLSPLIK</sequence>
<dbReference type="eggNOG" id="ENOG502Z8DI">
    <property type="taxonomic scope" value="Bacteria"/>
</dbReference>
<evidence type="ECO:0000313" key="2">
    <source>
        <dbReference type="EMBL" id="AEP31352.1"/>
    </source>
</evidence>
<protein>
    <recommendedName>
        <fullName evidence="4">Cadmium carbonic anhydrase</fullName>
    </recommendedName>
</protein>
<dbReference type="KEGG" id="gni:GNIT_3258"/>
<keyword evidence="3" id="KW-1185">Reference proteome</keyword>
<dbReference type="Pfam" id="PF10563">
    <property type="entry name" value="CA_like"/>
    <property type="match status" value="1"/>
</dbReference>